<accession>A0A2Z4G699</accession>
<evidence type="ECO:0000313" key="1">
    <source>
        <dbReference type="EMBL" id="AWV96672.1"/>
    </source>
</evidence>
<dbReference type="Proteomes" id="UP000249873">
    <property type="component" value="Chromosome"/>
</dbReference>
<sequence>MKKYFGLFLLIAACTTSKNIEPNQEIEIAEKATYELTIDSKDISIKVSKIEDSRCPENVVCVWAGEATVTFDLIVNEKLFSNKQLCLQCDTESGTPQEIIIENNTIKLIAVSPFPNLENSPVNKTAVFKVN</sequence>
<dbReference type="RefSeq" id="WP_111369774.1">
    <property type="nucleotide sequence ID" value="NZ_CP029480.1"/>
</dbReference>
<keyword evidence="2" id="KW-1185">Reference proteome</keyword>
<gene>
    <name evidence="1" type="ORF">DJ013_00060</name>
</gene>
<proteinExistence type="predicted"/>
<reference evidence="1 2" key="1">
    <citation type="submission" date="2018-05" db="EMBL/GenBank/DDBJ databases">
        <title>Complete genome sequence of Arcticibacterium luteifluviistationis SM1504T, a cytophagaceae bacterium isolated from Arctic surface seawater.</title>
        <authorList>
            <person name="Li Y."/>
            <person name="Qin Q.-L."/>
        </authorList>
    </citation>
    <scope>NUCLEOTIDE SEQUENCE [LARGE SCALE GENOMIC DNA]</scope>
    <source>
        <strain evidence="1 2">SM1504</strain>
    </source>
</reference>
<protein>
    <submittedName>
        <fullName evidence="1">Uncharacterized protein</fullName>
    </submittedName>
</protein>
<name>A0A2Z4G699_9BACT</name>
<evidence type="ECO:0000313" key="2">
    <source>
        <dbReference type="Proteomes" id="UP000249873"/>
    </source>
</evidence>
<organism evidence="1 2">
    <name type="scientific">Arcticibacterium luteifluviistationis</name>
    <dbReference type="NCBI Taxonomy" id="1784714"/>
    <lineage>
        <taxon>Bacteria</taxon>
        <taxon>Pseudomonadati</taxon>
        <taxon>Bacteroidota</taxon>
        <taxon>Cytophagia</taxon>
        <taxon>Cytophagales</taxon>
        <taxon>Leadbetterellaceae</taxon>
        <taxon>Arcticibacterium</taxon>
    </lineage>
</organism>
<dbReference type="EMBL" id="CP029480">
    <property type="protein sequence ID" value="AWV96672.1"/>
    <property type="molecule type" value="Genomic_DNA"/>
</dbReference>
<dbReference type="AlphaFoldDB" id="A0A2Z4G699"/>
<dbReference type="KEGG" id="als:DJ013_00060"/>
<dbReference type="OrthoDB" id="163809at2"/>